<dbReference type="InterPro" id="IPR020568">
    <property type="entry name" value="Ribosomal_Su5_D2-typ_SF"/>
</dbReference>
<dbReference type="InterPro" id="IPR008268">
    <property type="entry name" value="Peptidase_S16_AS"/>
</dbReference>
<feature type="domain" description="Sigma-54 factor interaction" evidence="5">
    <location>
        <begin position="195"/>
        <end position="350"/>
    </location>
</feature>
<evidence type="ECO:0000259" key="5">
    <source>
        <dbReference type="PROSITE" id="PS50045"/>
    </source>
</evidence>
<gene>
    <name evidence="7" type="primary">lon2_1</name>
    <name evidence="7" type="ORF">CLLI_03570</name>
</gene>
<evidence type="ECO:0000256" key="3">
    <source>
        <dbReference type="ARBA" id="ARBA00022825"/>
    </source>
</evidence>
<dbReference type="PANTHER" id="PTHR10046">
    <property type="entry name" value="ATP DEPENDENT LON PROTEASE FAMILY MEMBER"/>
    <property type="match status" value="1"/>
</dbReference>
<dbReference type="EMBL" id="PVXO01000007">
    <property type="protein sequence ID" value="PRR80330.1"/>
    <property type="molecule type" value="Genomic_DNA"/>
</dbReference>
<organism evidence="7 8">
    <name type="scientific">Clostridium liquoris</name>
    <dbReference type="NCBI Taxonomy" id="1289519"/>
    <lineage>
        <taxon>Bacteria</taxon>
        <taxon>Bacillati</taxon>
        <taxon>Bacillota</taxon>
        <taxon>Clostridia</taxon>
        <taxon>Eubacteriales</taxon>
        <taxon>Clostridiaceae</taxon>
        <taxon>Clostridium</taxon>
    </lineage>
</organism>
<dbReference type="InterPro" id="IPR014252">
    <property type="entry name" value="Spore_LonC"/>
</dbReference>
<dbReference type="PRINTS" id="PR00830">
    <property type="entry name" value="ENDOLAPTASE"/>
</dbReference>
<evidence type="ECO:0000256" key="1">
    <source>
        <dbReference type="ARBA" id="ARBA00022670"/>
    </source>
</evidence>
<accession>A0A2T0B8W7</accession>
<keyword evidence="8" id="KW-1185">Reference proteome</keyword>
<dbReference type="PROSITE" id="PS50045">
    <property type="entry name" value="SIGMA54_INTERACT_4"/>
    <property type="match status" value="1"/>
</dbReference>
<dbReference type="InterPro" id="IPR027065">
    <property type="entry name" value="Lon_Prtase"/>
</dbReference>
<dbReference type="InterPro" id="IPR003959">
    <property type="entry name" value="ATPase_AAA_core"/>
</dbReference>
<dbReference type="EC" id="3.4.21.53" evidence="4"/>
<protein>
    <recommendedName>
        <fullName evidence="4">endopeptidase La</fullName>
        <ecNumber evidence="4">3.4.21.53</ecNumber>
    </recommendedName>
</protein>
<name>A0A2T0B8W7_9CLOT</name>
<dbReference type="Gene3D" id="3.30.230.10">
    <property type="match status" value="1"/>
</dbReference>
<evidence type="ECO:0000259" key="6">
    <source>
        <dbReference type="PROSITE" id="PS51786"/>
    </source>
</evidence>
<dbReference type="Proteomes" id="UP000239706">
    <property type="component" value="Unassembled WGS sequence"/>
</dbReference>
<dbReference type="GO" id="GO:0004252">
    <property type="term" value="F:serine-type endopeptidase activity"/>
    <property type="evidence" value="ECO:0007669"/>
    <property type="project" value="UniProtKB-UniRule"/>
</dbReference>
<reference evidence="7 8" key="1">
    <citation type="submission" date="2018-03" db="EMBL/GenBank/DDBJ databases">
        <title>Genome sequence of Clostridium liquoris DSM 100320.</title>
        <authorList>
            <person name="Poehlein A."/>
            <person name="Daniel R."/>
        </authorList>
    </citation>
    <scope>NUCLEOTIDE SEQUENCE [LARGE SCALE GENOMIC DNA]</scope>
    <source>
        <strain evidence="7 8">DSM 100320</strain>
    </source>
</reference>
<feature type="active site" evidence="4">
    <location>
        <position position="586"/>
    </location>
</feature>
<comment type="similarity">
    <text evidence="4">Belongs to the peptidase S16 family.</text>
</comment>
<dbReference type="InterPro" id="IPR002078">
    <property type="entry name" value="Sigma_54_int"/>
</dbReference>
<dbReference type="NCBIfam" id="TIGR02903">
    <property type="entry name" value="spore_lon_C"/>
    <property type="match status" value="1"/>
</dbReference>
<dbReference type="SMART" id="SM00382">
    <property type="entry name" value="AAA"/>
    <property type="match status" value="1"/>
</dbReference>
<comment type="catalytic activity">
    <reaction evidence="4">
        <text>Hydrolysis of proteins in presence of ATP.</text>
        <dbReference type="EC" id="3.4.21.53"/>
    </reaction>
</comment>
<keyword evidence="1 4" id="KW-0645">Protease</keyword>
<dbReference type="Gene3D" id="3.40.50.300">
    <property type="entry name" value="P-loop containing nucleotide triphosphate hydrolases"/>
    <property type="match status" value="1"/>
</dbReference>
<feature type="active site" evidence="4">
    <location>
        <position position="543"/>
    </location>
</feature>
<dbReference type="InterPro" id="IPR003593">
    <property type="entry name" value="AAA+_ATPase"/>
</dbReference>
<dbReference type="InterPro" id="IPR008269">
    <property type="entry name" value="Lon_proteolytic"/>
</dbReference>
<dbReference type="GO" id="GO:0016887">
    <property type="term" value="F:ATP hydrolysis activity"/>
    <property type="evidence" value="ECO:0007669"/>
    <property type="project" value="InterPro"/>
</dbReference>
<dbReference type="Pfam" id="PF05362">
    <property type="entry name" value="Lon_C"/>
    <property type="match status" value="1"/>
</dbReference>
<dbReference type="GO" id="GO:0005524">
    <property type="term" value="F:ATP binding"/>
    <property type="evidence" value="ECO:0007669"/>
    <property type="project" value="InterPro"/>
</dbReference>
<dbReference type="PROSITE" id="PS51786">
    <property type="entry name" value="LON_PROTEOLYTIC"/>
    <property type="match status" value="1"/>
</dbReference>
<feature type="domain" description="Lon proteolytic" evidence="6">
    <location>
        <begin position="459"/>
        <end position="631"/>
    </location>
</feature>
<dbReference type="GO" id="GO:0030163">
    <property type="term" value="P:protein catabolic process"/>
    <property type="evidence" value="ECO:0007669"/>
    <property type="project" value="InterPro"/>
</dbReference>
<dbReference type="GO" id="GO:0006355">
    <property type="term" value="P:regulation of DNA-templated transcription"/>
    <property type="evidence" value="ECO:0007669"/>
    <property type="project" value="InterPro"/>
</dbReference>
<dbReference type="CDD" id="cd00009">
    <property type="entry name" value="AAA"/>
    <property type="match status" value="1"/>
</dbReference>
<dbReference type="AlphaFoldDB" id="A0A2T0B8W7"/>
<dbReference type="OrthoDB" id="2318150at2"/>
<sequence>MKSQFINDFDKDSSNILPLDMQLNVLFEIVKKVLDEKTIRARVIKFKLQDYIDSNDEYRRLYALNKIISDGKGIEIIPDEKNVFEALEDTHKWISEGLAKKYVQNNIEKQVEKNLIEKQNKYMDEIRLGIIKKQRGPENRKTLNKYAELELLDSKKLSKNVQSLLRPESFSEIVGQETAIKSLLSKLVSPYPQHIILYGPPGVGKTTAARLALEEAKKLKNTPFDKDAKFIEVDGTTLRWDPREITNPLLGSVHDPIYQGSKRDLAEVGVPEPKPGLVTEAHGGVLFIDEIGELDPILQNKLLKVLEDKRVEFSSSYYDPDDENTPKYIKYLFENGAPADFILIGATTREPQDINPALRSRCTEVYFQPLTPKDIQSIVINAAEKLNIDLACGIAEMISMYTMEGRKAVNMLADVYGYVLYNNNLDATGDKVKIELEDLKEVIGINRLIPYEEINNENKYEVGHIYGLGVSGYIGSTIEIEASVFEAKEKGHGKVRFNDTAGTMAKDSVFNAASVIRKLTDKDISDYDIHVNVIGGGRIDGPSAGAAITVCIISALLNKPIRQDIAITGEISLRGKIKPVGGIFEKIYGARRKGMKFVLVPKDNLKEVPTGLKDIQVKSVENIEELIKIVF</sequence>
<dbReference type="SUPFAM" id="SSF52540">
    <property type="entry name" value="P-loop containing nucleoside triphosphate hydrolases"/>
    <property type="match status" value="1"/>
</dbReference>
<dbReference type="Pfam" id="PF00004">
    <property type="entry name" value="AAA"/>
    <property type="match status" value="1"/>
</dbReference>
<evidence type="ECO:0000256" key="2">
    <source>
        <dbReference type="ARBA" id="ARBA00022801"/>
    </source>
</evidence>
<keyword evidence="2 4" id="KW-0378">Hydrolase</keyword>
<dbReference type="GO" id="GO:0006508">
    <property type="term" value="P:proteolysis"/>
    <property type="evidence" value="ECO:0007669"/>
    <property type="project" value="UniProtKB-KW"/>
</dbReference>
<dbReference type="PROSITE" id="PS01046">
    <property type="entry name" value="LON_SER"/>
    <property type="match status" value="1"/>
</dbReference>
<proteinExistence type="inferred from homology"/>
<evidence type="ECO:0000313" key="8">
    <source>
        <dbReference type="Proteomes" id="UP000239706"/>
    </source>
</evidence>
<comment type="caution">
    <text evidence="7">The sequence shown here is derived from an EMBL/GenBank/DDBJ whole genome shotgun (WGS) entry which is preliminary data.</text>
</comment>
<dbReference type="GO" id="GO:0004176">
    <property type="term" value="F:ATP-dependent peptidase activity"/>
    <property type="evidence" value="ECO:0007669"/>
    <property type="project" value="UniProtKB-UniRule"/>
</dbReference>
<evidence type="ECO:0000313" key="7">
    <source>
        <dbReference type="EMBL" id="PRR80330.1"/>
    </source>
</evidence>
<dbReference type="InterPro" id="IPR014721">
    <property type="entry name" value="Ribsml_uS5_D2-typ_fold_subgr"/>
</dbReference>
<keyword evidence="3 4" id="KW-0720">Serine protease</keyword>
<evidence type="ECO:0000256" key="4">
    <source>
        <dbReference type="PROSITE-ProRule" id="PRU01122"/>
    </source>
</evidence>
<dbReference type="SUPFAM" id="SSF54211">
    <property type="entry name" value="Ribosomal protein S5 domain 2-like"/>
    <property type="match status" value="1"/>
</dbReference>
<dbReference type="InterPro" id="IPR027417">
    <property type="entry name" value="P-loop_NTPase"/>
</dbReference>